<feature type="region of interest" description="Disordered" evidence="1">
    <location>
        <begin position="1"/>
        <end position="45"/>
    </location>
</feature>
<evidence type="ECO:0000313" key="4">
    <source>
        <dbReference type="Proteomes" id="UP000178379"/>
    </source>
</evidence>
<evidence type="ECO:0000259" key="2">
    <source>
        <dbReference type="PROSITE" id="PS50828"/>
    </source>
</evidence>
<dbReference type="SUPFAM" id="SSF160443">
    <property type="entry name" value="SMR domain-like"/>
    <property type="match status" value="1"/>
</dbReference>
<dbReference type="PROSITE" id="PS50828">
    <property type="entry name" value="SMR"/>
    <property type="match status" value="1"/>
</dbReference>
<dbReference type="SMART" id="SM00463">
    <property type="entry name" value="SMR"/>
    <property type="match status" value="1"/>
</dbReference>
<dbReference type="InterPro" id="IPR002625">
    <property type="entry name" value="Smr_dom"/>
</dbReference>
<proteinExistence type="predicted"/>
<gene>
    <name evidence="3" type="ORF">A2140_09130</name>
</gene>
<dbReference type="AlphaFoldDB" id="A0A1F6SYD4"/>
<dbReference type="Proteomes" id="UP000178379">
    <property type="component" value="Unassembled WGS sequence"/>
</dbReference>
<dbReference type="PANTHER" id="PTHR35562:SF2">
    <property type="entry name" value="DNA ENDONUCLEASE SMRA-RELATED"/>
    <property type="match status" value="1"/>
</dbReference>
<dbReference type="InterPro" id="IPR036063">
    <property type="entry name" value="Smr_dom_sf"/>
</dbReference>
<dbReference type="PANTHER" id="PTHR35562">
    <property type="entry name" value="DNA ENDONUCLEASE SMRA-RELATED"/>
    <property type="match status" value="1"/>
</dbReference>
<reference evidence="3 4" key="1">
    <citation type="journal article" date="2016" name="Nat. Commun.">
        <title>Thousands of microbial genomes shed light on interconnected biogeochemical processes in an aquifer system.</title>
        <authorList>
            <person name="Anantharaman K."/>
            <person name="Brown C.T."/>
            <person name="Hug L.A."/>
            <person name="Sharon I."/>
            <person name="Castelle C.J."/>
            <person name="Probst A.J."/>
            <person name="Thomas B.C."/>
            <person name="Singh A."/>
            <person name="Wilkins M.J."/>
            <person name="Karaoz U."/>
            <person name="Brodie E.L."/>
            <person name="Williams K.H."/>
            <person name="Hubbard S.S."/>
            <person name="Banfield J.F."/>
        </authorList>
    </citation>
    <scope>NUCLEOTIDE SEQUENCE [LARGE SCALE GENOMIC DNA]</scope>
</reference>
<protein>
    <submittedName>
        <fullName evidence="3">DNA mismatch repair protein MutS</fullName>
    </submittedName>
</protein>
<feature type="domain" description="Smr" evidence="2">
    <location>
        <begin position="95"/>
        <end position="176"/>
    </location>
</feature>
<dbReference type="STRING" id="1817756.A2140_09130"/>
<dbReference type="Pfam" id="PF01713">
    <property type="entry name" value="Smr"/>
    <property type="match status" value="1"/>
</dbReference>
<dbReference type="GO" id="GO:0004520">
    <property type="term" value="F:DNA endonuclease activity"/>
    <property type="evidence" value="ECO:0007669"/>
    <property type="project" value="TreeGrafter"/>
</dbReference>
<name>A0A1F6SYD4_9PROT</name>
<comment type="caution">
    <text evidence="3">The sequence shown here is derived from an EMBL/GenBank/DDBJ whole genome shotgun (WGS) entry which is preliminary data.</text>
</comment>
<evidence type="ECO:0000256" key="1">
    <source>
        <dbReference type="SAM" id="MobiDB-lite"/>
    </source>
</evidence>
<evidence type="ECO:0000313" key="3">
    <source>
        <dbReference type="EMBL" id="OGI37961.1"/>
    </source>
</evidence>
<organism evidence="3 4">
    <name type="scientific">Candidatus Muproteobacteria bacterium RBG_16_62_13</name>
    <dbReference type="NCBI Taxonomy" id="1817756"/>
    <lineage>
        <taxon>Bacteria</taxon>
        <taxon>Pseudomonadati</taxon>
        <taxon>Pseudomonadota</taxon>
        <taxon>Candidatus Muproteobacteria</taxon>
    </lineage>
</organism>
<dbReference type="Gene3D" id="3.30.1370.110">
    <property type="match status" value="1"/>
</dbReference>
<dbReference type="EMBL" id="MFSQ01000134">
    <property type="protein sequence ID" value="OGI37961.1"/>
    <property type="molecule type" value="Genomic_DNA"/>
</dbReference>
<sequence length="179" mass="20191">MGNNKDKTDSPGFRDAIPGVRPLKQDRVTPHRRKRKPAPEQRLRDEREVVASLLSDDYEPAEVETGEELIFTRPGLQHLVMRKLRRGQYAIEAELDLHGCFVPEARELVARFLKDAQLAGKRCVRIIHGKGKSAEGKIPVLKGKVNSWLRQKDEVMAFVSCLPRDGGTGAVYVLLRRGD</sequence>
<accession>A0A1F6SYD4</accession>